<dbReference type="Proteomes" id="UP000314294">
    <property type="component" value="Unassembled WGS sequence"/>
</dbReference>
<protein>
    <submittedName>
        <fullName evidence="1">Uncharacterized protein</fullName>
    </submittedName>
</protein>
<evidence type="ECO:0000313" key="2">
    <source>
        <dbReference type="Proteomes" id="UP000314294"/>
    </source>
</evidence>
<dbReference type="AlphaFoldDB" id="A0A4Z2G068"/>
<organism evidence="1 2">
    <name type="scientific">Liparis tanakae</name>
    <name type="common">Tanaka's snailfish</name>
    <dbReference type="NCBI Taxonomy" id="230148"/>
    <lineage>
        <taxon>Eukaryota</taxon>
        <taxon>Metazoa</taxon>
        <taxon>Chordata</taxon>
        <taxon>Craniata</taxon>
        <taxon>Vertebrata</taxon>
        <taxon>Euteleostomi</taxon>
        <taxon>Actinopterygii</taxon>
        <taxon>Neopterygii</taxon>
        <taxon>Teleostei</taxon>
        <taxon>Neoteleostei</taxon>
        <taxon>Acanthomorphata</taxon>
        <taxon>Eupercaria</taxon>
        <taxon>Perciformes</taxon>
        <taxon>Cottioidei</taxon>
        <taxon>Cottales</taxon>
        <taxon>Liparidae</taxon>
        <taxon>Liparis</taxon>
    </lineage>
</organism>
<evidence type="ECO:0000313" key="1">
    <source>
        <dbReference type="EMBL" id="TNN46204.1"/>
    </source>
</evidence>
<sequence length="110" mass="12827">MIPETPSNNVCNFVYRPFRHQKVTGSSTSLNITPPAVGSSHHQLQRKHTCRYLFIDLLDSSRWRRTRLSPPAEFLNESFPICSPPDLYRGDEKWKEIKRCAEDTEDDLHL</sequence>
<name>A0A4Z2G068_9TELE</name>
<gene>
    <name evidence="1" type="ORF">EYF80_043593</name>
</gene>
<proteinExistence type="predicted"/>
<dbReference type="EMBL" id="SRLO01000802">
    <property type="protein sequence ID" value="TNN46204.1"/>
    <property type="molecule type" value="Genomic_DNA"/>
</dbReference>
<keyword evidence="2" id="KW-1185">Reference proteome</keyword>
<comment type="caution">
    <text evidence="1">The sequence shown here is derived from an EMBL/GenBank/DDBJ whole genome shotgun (WGS) entry which is preliminary data.</text>
</comment>
<accession>A0A4Z2G068</accession>
<reference evidence="1 2" key="1">
    <citation type="submission" date="2019-03" db="EMBL/GenBank/DDBJ databases">
        <title>First draft genome of Liparis tanakae, snailfish: a comprehensive survey of snailfish specific genes.</title>
        <authorList>
            <person name="Kim W."/>
            <person name="Song I."/>
            <person name="Jeong J.-H."/>
            <person name="Kim D."/>
            <person name="Kim S."/>
            <person name="Ryu S."/>
            <person name="Song J.Y."/>
            <person name="Lee S.K."/>
        </authorList>
    </citation>
    <scope>NUCLEOTIDE SEQUENCE [LARGE SCALE GENOMIC DNA]</scope>
    <source>
        <tissue evidence="1">Muscle</tissue>
    </source>
</reference>